<evidence type="ECO:0000256" key="3">
    <source>
        <dbReference type="ARBA" id="ARBA00022481"/>
    </source>
</evidence>
<evidence type="ECO:0000313" key="10">
    <source>
        <dbReference type="EMBL" id="BCJ85999.1"/>
    </source>
</evidence>
<dbReference type="InterPro" id="IPR022346">
    <property type="entry name" value="T2SS_GspH"/>
</dbReference>
<dbReference type="KEGG" id="eff:skT53_09840"/>
<dbReference type="SUPFAM" id="SSF54523">
    <property type="entry name" value="Pili subunits"/>
    <property type="match status" value="1"/>
</dbReference>
<gene>
    <name evidence="10" type="ORF">skT53_09840</name>
</gene>
<dbReference type="GO" id="GO:0005886">
    <property type="term" value="C:plasma membrane"/>
    <property type="evidence" value="ECO:0007669"/>
    <property type="project" value="UniProtKB-SubCell"/>
</dbReference>
<evidence type="ECO:0000256" key="2">
    <source>
        <dbReference type="ARBA" id="ARBA00022475"/>
    </source>
</evidence>
<dbReference type="InterPro" id="IPR016785">
    <property type="entry name" value="ComGD"/>
</dbReference>
<dbReference type="GO" id="GO:0030420">
    <property type="term" value="P:establishment of competence for transformation"/>
    <property type="evidence" value="ECO:0007669"/>
    <property type="project" value="InterPro"/>
</dbReference>
<evidence type="ECO:0000256" key="8">
    <source>
        <dbReference type="SAM" id="Phobius"/>
    </source>
</evidence>
<keyword evidence="3" id="KW-0488">Methylation</keyword>
<dbReference type="AlphaFoldDB" id="A0A7I8DAL5"/>
<evidence type="ECO:0000256" key="4">
    <source>
        <dbReference type="ARBA" id="ARBA00022519"/>
    </source>
</evidence>
<evidence type="ECO:0000256" key="5">
    <source>
        <dbReference type="ARBA" id="ARBA00022692"/>
    </source>
</evidence>
<dbReference type="Pfam" id="PF12019">
    <property type="entry name" value="GspH"/>
    <property type="match status" value="1"/>
</dbReference>
<feature type="transmembrane region" description="Helical" evidence="8">
    <location>
        <begin position="33"/>
        <end position="51"/>
    </location>
</feature>
<evidence type="ECO:0000256" key="7">
    <source>
        <dbReference type="ARBA" id="ARBA00023136"/>
    </source>
</evidence>
<dbReference type="PIRSF" id="PIRSF021292">
    <property type="entry name" value="Competence_ComGD"/>
    <property type="match status" value="1"/>
</dbReference>
<dbReference type="GO" id="GO:0015627">
    <property type="term" value="C:type II protein secretion system complex"/>
    <property type="evidence" value="ECO:0007669"/>
    <property type="project" value="InterPro"/>
</dbReference>
<protein>
    <recommendedName>
        <fullName evidence="9">General secretion pathway GspH domain-containing protein</fullName>
    </recommendedName>
</protein>
<evidence type="ECO:0000259" key="9">
    <source>
        <dbReference type="Pfam" id="PF12019"/>
    </source>
</evidence>
<dbReference type="InterPro" id="IPR045584">
    <property type="entry name" value="Pilin-like"/>
</dbReference>
<keyword evidence="4" id="KW-0997">Cell inner membrane</keyword>
<feature type="domain" description="General secretion pathway GspH" evidence="9">
    <location>
        <begin position="63"/>
        <end position="154"/>
    </location>
</feature>
<name>A0A7I8DAL5_9BACL</name>
<dbReference type="EMBL" id="AP023366">
    <property type="protein sequence ID" value="BCJ85999.1"/>
    <property type="molecule type" value="Genomic_DNA"/>
</dbReference>
<dbReference type="Gene3D" id="3.30.700.10">
    <property type="entry name" value="Glycoprotein, Type 4 Pilin"/>
    <property type="match status" value="1"/>
</dbReference>
<evidence type="ECO:0000313" key="11">
    <source>
        <dbReference type="Proteomes" id="UP000593802"/>
    </source>
</evidence>
<dbReference type="RefSeq" id="WP_200760049.1">
    <property type="nucleotide sequence ID" value="NZ_AP023366.1"/>
</dbReference>
<reference evidence="10 11" key="1">
    <citation type="submission" date="2020-08" db="EMBL/GenBank/DDBJ databases">
        <title>Complete Genome Sequence of Effusibacillus dendaii Strain skT53, Isolated from Farmland soil.</title>
        <authorList>
            <person name="Konishi T."/>
            <person name="Kawasaki H."/>
        </authorList>
    </citation>
    <scope>NUCLEOTIDE SEQUENCE [LARGE SCALE GENOMIC DNA]</scope>
    <source>
        <strain evidence="11">skT53</strain>
    </source>
</reference>
<sequence>MRCLWQMKKRLLPVRSIRTARLQNDWGFSLPELLIVLFCLSIVFTVAVPVYQSVVADRQLRSAANQLVADLAECRSVANLTGTPCSIGFVHDNRYLVSGPERQREVMLPTGVRFSERKLPFNRQVIQFNENGHPAGGGSVTLQNRLGKQRVITIYLHSGQIKLEEARGSK</sequence>
<evidence type="ECO:0000256" key="6">
    <source>
        <dbReference type="ARBA" id="ARBA00022989"/>
    </source>
</evidence>
<evidence type="ECO:0000256" key="1">
    <source>
        <dbReference type="ARBA" id="ARBA00004377"/>
    </source>
</evidence>
<organism evidence="10 11">
    <name type="scientific">Effusibacillus dendaii</name>
    <dbReference type="NCBI Taxonomy" id="2743772"/>
    <lineage>
        <taxon>Bacteria</taxon>
        <taxon>Bacillati</taxon>
        <taxon>Bacillota</taxon>
        <taxon>Bacilli</taxon>
        <taxon>Bacillales</taxon>
        <taxon>Alicyclobacillaceae</taxon>
        <taxon>Effusibacillus</taxon>
    </lineage>
</organism>
<keyword evidence="6 8" id="KW-1133">Transmembrane helix</keyword>
<keyword evidence="5 8" id="KW-0812">Transmembrane</keyword>
<keyword evidence="7 8" id="KW-0472">Membrane</keyword>
<proteinExistence type="predicted"/>
<dbReference type="GO" id="GO:0015628">
    <property type="term" value="P:protein secretion by the type II secretion system"/>
    <property type="evidence" value="ECO:0007669"/>
    <property type="project" value="InterPro"/>
</dbReference>
<keyword evidence="11" id="KW-1185">Reference proteome</keyword>
<dbReference type="Proteomes" id="UP000593802">
    <property type="component" value="Chromosome"/>
</dbReference>
<keyword evidence="2" id="KW-1003">Cell membrane</keyword>
<comment type="subcellular location">
    <subcellularLocation>
        <location evidence="1">Cell inner membrane</location>
        <topology evidence="1">Single-pass membrane protein</topology>
    </subcellularLocation>
</comment>
<accession>A0A7I8DAL5</accession>